<feature type="coiled-coil region" evidence="1">
    <location>
        <begin position="44"/>
        <end position="71"/>
    </location>
</feature>
<dbReference type="EMBL" id="JAPFFF010000018">
    <property type="protein sequence ID" value="KAK8861041.1"/>
    <property type="molecule type" value="Genomic_DNA"/>
</dbReference>
<evidence type="ECO:0000313" key="3">
    <source>
        <dbReference type="Proteomes" id="UP001470230"/>
    </source>
</evidence>
<accession>A0ABR2IDV0</accession>
<name>A0ABR2IDV0_9EUKA</name>
<protein>
    <submittedName>
        <fullName evidence="2">Uncharacterized protein</fullName>
    </submittedName>
</protein>
<dbReference type="Proteomes" id="UP001470230">
    <property type="component" value="Unassembled WGS sequence"/>
</dbReference>
<organism evidence="2 3">
    <name type="scientific">Tritrichomonas musculus</name>
    <dbReference type="NCBI Taxonomy" id="1915356"/>
    <lineage>
        <taxon>Eukaryota</taxon>
        <taxon>Metamonada</taxon>
        <taxon>Parabasalia</taxon>
        <taxon>Tritrichomonadida</taxon>
        <taxon>Tritrichomonadidae</taxon>
        <taxon>Tritrichomonas</taxon>
    </lineage>
</organism>
<evidence type="ECO:0000313" key="2">
    <source>
        <dbReference type="EMBL" id="KAK8861041.1"/>
    </source>
</evidence>
<keyword evidence="1" id="KW-0175">Coiled coil</keyword>
<sequence length="257" mass="30064">MLTSTSNEKIDISYSSDSDISSNAEELQLLEKLRMNENAVISNEKEMQNKIIQYEQKIRELQEELNSQGSTSELSRNINKNQINDKISNSFGSESSNGNRLEFISNVYSNESDNHAFQNKIENKNRFNYTNSQAKKCYSNYPEKYTNRLQLINDMEEFVNNKFNEAEKIMNSLLYSDNQANPVLSASDFNVREIQEQSIQLKAELTQLKQSLYRYLNRHEAAKKKREARENLLNQKIAFLEEREKNLTQIVEMQQNI</sequence>
<keyword evidence="3" id="KW-1185">Reference proteome</keyword>
<reference evidence="2 3" key="1">
    <citation type="submission" date="2024-04" db="EMBL/GenBank/DDBJ databases">
        <title>Tritrichomonas musculus Genome.</title>
        <authorList>
            <person name="Alves-Ferreira E."/>
            <person name="Grigg M."/>
            <person name="Lorenzi H."/>
            <person name="Galac M."/>
        </authorList>
    </citation>
    <scope>NUCLEOTIDE SEQUENCE [LARGE SCALE GENOMIC DNA]</scope>
    <source>
        <strain evidence="2 3">EAF2021</strain>
    </source>
</reference>
<comment type="caution">
    <text evidence="2">The sequence shown here is derived from an EMBL/GenBank/DDBJ whole genome shotgun (WGS) entry which is preliminary data.</text>
</comment>
<feature type="coiled-coil region" evidence="1">
    <location>
        <begin position="191"/>
        <end position="243"/>
    </location>
</feature>
<proteinExistence type="predicted"/>
<gene>
    <name evidence="2" type="ORF">M9Y10_012733</name>
</gene>
<evidence type="ECO:0000256" key="1">
    <source>
        <dbReference type="SAM" id="Coils"/>
    </source>
</evidence>